<feature type="compositionally biased region" description="Polar residues" evidence="2">
    <location>
        <begin position="1"/>
        <end position="12"/>
    </location>
</feature>
<dbReference type="AlphaFoldDB" id="A0AAJ7E5N3"/>
<dbReference type="PANTHER" id="PTHR47331">
    <property type="entry name" value="PHD-TYPE DOMAIN-CONTAINING PROTEIN"/>
    <property type="match status" value="1"/>
</dbReference>
<proteinExistence type="predicted"/>
<dbReference type="InterPro" id="IPR005312">
    <property type="entry name" value="DUF1759"/>
</dbReference>
<dbReference type="RefSeq" id="XP_013163993.1">
    <property type="nucleotide sequence ID" value="XM_013308539.1"/>
</dbReference>
<feature type="region of interest" description="Disordered" evidence="2">
    <location>
        <begin position="1"/>
        <end position="59"/>
    </location>
</feature>
<dbReference type="Pfam" id="PF03564">
    <property type="entry name" value="DUF1759"/>
    <property type="match status" value="1"/>
</dbReference>
<dbReference type="KEGG" id="pxu:106115220"/>
<dbReference type="Proteomes" id="UP000694872">
    <property type="component" value="Unplaced"/>
</dbReference>
<accession>A0AAJ7E5N3</accession>
<protein>
    <submittedName>
        <fullName evidence="3">Uncharacterized protein LOC106115220</fullName>
    </submittedName>
</protein>
<evidence type="ECO:0000256" key="2">
    <source>
        <dbReference type="SAM" id="MobiDB-lite"/>
    </source>
</evidence>
<name>A0AAJ7E5N3_PAPXU</name>
<evidence type="ECO:0000256" key="1">
    <source>
        <dbReference type="SAM" id="Coils"/>
    </source>
</evidence>
<keyword evidence="1" id="KW-0175">Coiled coil</keyword>
<reference evidence="3" key="1">
    <citation type="submission" date="2025-08" db="UniProtKB">
        <authorList>
            <consortium name="RefSeq"/>
        </authorList>
    </citation>
    <scope>IDENTIFICATION</scope>
</reference>
<dbReference type="GeneID" id="106115220"/>
<organism evidence="3">
    <name type="scientific">Papilio xuthus</name>
    <name type="common">Asian swallowtail butterfly</name>
    <dbReference type="NCBI Taxonomy" id="66420"/>
    <lineage>
        <taxon>Eukaryota</taxon>
        <taxon>Metazoa</taxon>
        <taxon>Ecdysozoa</taxon>
        <taxon>Arthropoda</taxon>
        <taxon>Hexapoda</taxon>
        <taxon>Insecta</taxon>
        <taxon>Pterygota</taxon>
        <taxon>Neoptera</taxon>
        <taxon>Endopterygota</taxon>
        <taxon>Lepidoptera</taxon>
        <taxon>Glossata</taxon>
        <taxon>Ditrysia</taxon>
        <taxon>Papilionoidea</taxon>
        <taxon>Papilionidae</taxon>
        <taxon>Papilioninae</taxon>
        <taxon>Papilio</taxon>
    </lineage>
</organism>
<feature type="coiled-coil region" evidence="1">
    <location>
        <begin position="62"/>
        <end position="105"/>
    </location>
</feature>
<gene>
    <name evidence="3" type="primary">LOC106115220</name>
</gene>
<sequence length="421" mass="47579">MPTTRRQQQASASDPAPEAAHPPPRGADDIISRGTQAAKEETPKGPPSANTFTSATARRSCASSSIARRKQLEQKAEQAKAEIRMQLINKQLEAVLAQLEEEEVADDVTESRFVADERTRESVREWLDHSQGEPCAAFEPRARNHPTFLTTERLLQEATSNVQQLAHVLKEMMTQISSQREDRLMSRLATPRDLPEFHGDYIEWLHFKNAYEESTKICQFSNSENLWRLRRSLRGAAKEAVADLLIGNTVPSQVMDTLELRFGRSDSIVHTITTRLKKLPPLPLFYQSNLIEFSTKIINSAATLNALNKEEYLRSPELINAVILKLPSTLLSKWTDYAYSKGLENLPKLTLLAEFLKQESQILLSVGTIPLDNYNSQQTEINTRKRHNVFNLSEDNYHVIAPLQIICGSKNEPYATRCKLG</sequence>
<evidence type="ECO:0000313" key="3">
    <source>
        <dbReference type="RefSeq" id="XP_013163993.1"/>
    </source>
</evidence>